<reference evidence="15 16" key="1">
    <citation type="submission" date="2021-02" db="EMBL/GenBank/DDBJ databases">
        <title>Draft Genome Sequences of 5 Vibrio neptunius Strains Isolated From of Bivalve Hatcheries.</title>
        <authorList>
            <person name="Galvis F."/>
            <person name="Barja J.L."/>
            <person name="Lemos M.L."/>
            <person name="Balado M."/>
        </authorList>
    </citation>
    <scope>NUCLEOTIDE SEQUENCE [LARGE SCALE GENOMIC DNA]</scope>
    <source>
        <strain evidence="15 16">PP-145.98</strain>
    </source>
</reference>
<evidence type="ECO:0000256" key="8">
    <source>
        <dbReference type="ARBA" id="ARBA00023224"/>
    </source>
</evidence>
<dbReference type="SUPFAM" id="SSF58104">
    <property type="entry name" value="Methyl-accepting chemotaxis protein (MCP) signaling domain"/>
    <property type="match status" value="1"/>
</dbReference>
<evidence type="ECO:0000256" key="1">
    <source>
        <dbReference type="ARBA" id="ARBA00004533"/>
    </source>
</evidence>
<dbReference type="InterPro" id="IPR004089">
    <property type="entry name" value="MCPsignal_dom"/>
</dbReference>
<dbReference type="RefSeq" id="WP_206370324.1">
    <property type="nucleotide sequence ID" value="NZ_CAWPTM010000030.1"/>
</dbReference>
<evidence type="ECO:0000256" key="9">
    <source>
        <dbReference type="ARBA" id="ARBA00029447"/>
    </source>
</evidence>
<protein>
    <submittedName>
        <fullName evidence="15">Methyl-accepting chemotaxis protein</fullName>
    </submittedName>
</protein>
<dbReference type="PROSITE" id="PS50111">
    <property type="entry name" value="CHEMOTAXIS_TRANSDUC_2"/>
    <property type="match status" value="1"/>
</dbReference>
<dbReference type="Pfam" id="PF00672">
    <property type="entry name" value="HAMP"/>
    <property type="match status" value="1"/>
</dbReference>
<dbReference type="InterPro" id="IPR003660">
    <property type="entry name" value="HAMP_dom"/>
</dbReference>
<keyword evidence="3" id="KW-1003">Cell membrane</keyword>
<dbReference type="EMBL" id="JAFHLB010000015">
    <property type="protein sequence ID" value="MBN3578502.1"/>
    <property type="molecule type" value="Genomic_DNA"/>
</dbReference>
<keyword evidence="5 12" id="KW-0812">Transmembrane</keyword>
<dbReference type="CDD" id="cd11386">
    <property type="entry name" value="MCP_signal"/>
    <property type="match status" value="1"/>
</dbReference>
<dbReference type="Pfam" id="PF00015">
    <property type="entry name" value="MCPsignal"/>
    <property type="match status" value="1"/>
</dbReference>
<keyword evidence="8 10" id="KW-0807">Transducer</keyword>
<keyword evidence="11" id="KW-0175">Coiled coil</keyword>
<keyword evidence="16" id="KW-1185">Reference proteome</keyword>
<evidence type="ECO:0000256" key="10">
    <source>
        <dbReference type="PROSITE-ProRule" id="PRU00284"/>
    </source>
</evidence>
<dbReference type="PROSITE" id="PS50885">
    <property type="entry name" value="HAMP"/>
    <property type="match status" value="1"/>
</dbReference>
<dbReference type="InterPro" id="IPR029151">
    <property type="entry name" value="Sensor-like_sf"/>
</dbReference>
<evidence type="ECO:0000259" key="13">
    <source>
        <dbReference type="PROSITE" id="PS50111"/>
    </source>
</evidence>
<dbReference type="Proteomes" id="UP000779070">
    <property type="component" value="Unassembled WGS sequence"/>
</dbReference>
<dbReference type="SUPFAM" id="SSF103190">
    <property type="entry name" value="Sensory domain-like"/>
    <property type="match status" value="1"/>
</dbReference>
<evidence type="ECO:0000256" key="6">
    <source>
        <dbReference type="ARBA" id="ARBA00022989"/>
    </source>
</evidence>
<dbReference type="SMART" id="SM00283">
    <property type="entry name" value="MA"/>
    <property type="match status" value="1"/>
</dbReference>
<evidence type="ECO:0000256" key="11">
    <source>
        <dbReference type="SAM" id="Coils"/>
    </source>
</evidence>
<dbReference type="Gene3D" id="3.30.450.20">
    <property type="entry name" value="PAS domain"/>
    <property type="match status" value="2"/>
</dbReference>
<evidence type="ECO:0000259" key="14">
    <source>
        <dbReference type="PROSITE" id="PS50885"/>
    </source>
</evidence>
<keyword evidence="6 12" id="KW-1133">Transmembrane helix</keyword>
<dbReference type="InterPro" id="IPR033479">
    <property type="entry name" value="dCache_1"/>
</dbReference>
<gene>
    <name evidence="15" type="ORF">JYA62_12600</name>
</gene>
<evidence type="ECO:0000256" key="5">
    <source>
        <dbReference type="ARBA" id="ARBA00022692"/>
    </source>
</evidence>
<comment type="similarity">
    <text evidence="9">Belongs to the methyl-accepting chemotaxis (MCP) protein family.</text>
</comment>
<dbReference type="CDD" id="cd12913">
    <property type="entry name" value="PDC1_MCP_like"/>
    <property type="match status" value="1"/>
</dbReference>
<feature type="transmembrane region" description="Helical" evidence="12">
    <location>
        <begin position="276"/>
        <end position="298"/>
    </location>
</feature>
<name>A0ABS3A497_9VIBR</name>
<feature type="coiled-coil region" evidence="11">
    <location>
        <begin position="597"/>
        <end position="624"/>
    </location>
</feature>
<accession>A0ABS3A497</accession>
<feature type="domain" description="HAMP" evidence="14">
    <location>
        <begin position="299"/>
        <end position="353"/>
    </location>
</feature>
<evidence type="ECO:0000313" key="15">
    <source>
        <dbReference type="EMBL" id="MBN3578502.1"/>
    </source>
</evidence>
<dbReference type="CDD" id="cd06225">
    <property type="entry name" value="HAMP"/>
    <property type="match status" value="1"/>
</dbReference>
<comment type="subcellular location">
    <subcellularLocation>
        <location evidence="1">Cell inner membrane</location>
    </subcellularLocation>
    <subcellularLocation>
        <location evidence="2">Cell membrane</location>
        <topology evidence="2">Multi-pass membrane protein</topology>
    </subcellularLocation>
</comment>
<evidence type="ECO:0000256" key="3">
    <source>
        <dbReference type="ARBA" id="ARBA00022475"/>
    </source>
</evidence>
<feature type="domain" description="Methyl-accepting transducer" evidence="13">
    <location>
        <begin position="358"/>
        <end position="594"/>
    </location>
</feature>
<dbReference type="SMART" id="SM00304">
    <property type="entry name" value="HAMP"/>
    <property type="match status" value="2"/>
</dbReference>
<keyword evidence="4" id="KW-0145">Chemotaxis</keyword>
<sequence length="630" mass="68731">MTLYQRILLFSCLSLLVGVATITFVSTNRMNEQLHLFMNQSLLSQSTITAKSITDWIDSKQKIVSSVAELLSNQVLSDEQIVSAMKMVKSSGGFSVAYFGSEQGDMFRNLGKNTVENYDPRIRPWYKEAKLKRELVTIGPYVGKADGKLVIFIASPIVHHGNKIHGVAGVNLPLEKITHDVVSAEMQGNGFAFLVTKDGKIIAHPKTELAGLTLDNFTNNITINEIASAAKSEDILEKSFDSQNFLVSSVPVKGTDWFLVLAGDEELIEGQVNRLVAFQLSISVVLVLLMILLTSALLRYSIRNLLDVSQALDDIAEGDGDLTVKINISQKDEVGRLSEGFNKFVSKVHKIISTVNRITHRLNESSQKTAANANEQTNHISKQQSEISMVATAVTQMAVATDEIARNAETTAEMAQGTVSSSLAGRDFSHRSNESMKGLAAQVENTSTIIGDLEEQSNQINKIVSSISDIAEQTNLLALNAAIEAARAGEQGRGFAVVADQVRELSHSTHKSTEEASSMINELQTTTRKAVNAMSDCHMLANQSLLDNDNATTSFDQICTQVHGISDMATQISTAAEQQSSVTSEIAKNTEEIRVVSETLLTESQQALSQAQELKENASALEFEVRKFRL</sequence>
<comment type="caution">
    <text evidence="15">The sequence shown here is derived from an EMBL/GenBank/DDBJ whole genome shotgun (WGS) entry which is preliminary data.</text>
</comment>
<evidence type="ECO:0000256" key="7">
    <source>
        <dbReference type="ARBA" id="ARBA00023136"/>
    </source>
</evidence>
<evidence type="ECO:0000256" key="12">
    <source>
        <dbReference type="SAM" id="Phobius"/>
    </source>
</evidence>
<evidence type="ECO:0000256" key="4">
    <source>
        <dbReference type="ARBA" id="ARBA00022500"/>
    </source>
</evidence>
<organism evidence="15 16">
    <name type="scientific">Vibrio neptunius</name>
    <dbReference type="NCBI Taxonomy" id="170651"/>
    <lineage>
        <taxon>Bacteria</taxon>
        <taxon>Pseudomonadati</taxon>
        <taxon>Pseudomonadota</taxon>
        <taxon>Gammaproteobacteria</taxon>
        <taxon>Vibrionales</taxon>
        <taxon>Vibrionaceae</taxon>
        <taxon>Vibrio</taxon>
    </lineage>
</organism>
<evidence type="ECO:0000256" key="2">
    <source>
        <dbReference type="ARBA" id="ARBA00004651"/>
    </source>
</evidence>
<dbReference type="Pfam" id="PF02743">
    <property type="entry name" value="dCache_1"/>
    <property type="match status" value="1"/>
</dbReference>
<proteinExistence type="inferred from homology"/>
<dbReference type="Gene3D" id="1.10.287.950">
    <property type="entry name" value="Methyl-accepting chemotaxis protein"/>
    <property type="match status" value="1"/>
</dbReference>
<dbReference type="CDD" id="cd12912">
    <property type="entry name" value="PDC2_MCP_like"/>
    <property type="match status" value="1"/>
</dbReference>
<dbReference type="PANTHER" id="PTHR32089">
    <property type="entry name" value="METHYL-ACCEPTING CHEMOTAXIS PROTEIN MCPB"/>
    <property type="match status" value="1"/>
</dbReference>
<keyword evidence="7 12" id="KW-0472">Membrane</keyword>
<evidence type="ECO:0000313" key="16">
    <source>
        <dbReference type="Proteomes" id="UP000779070"/>
    </source>
</evidence>
<dbReference type="PANTHER" id="PTHR32089:SF117">
    <property type="entry name" value="METHYL ACCEPTING SENSORY TRANSDUCER WITH CACHE_1 SMALL MOLECULE BINDING DOMAIN"/>
    <property type="match status" value="1"/>
</dbReference>